<gene>
    <name evidence="2" type="ORF">PanWU01x14_283020</name>
</gene>
<protein>
    <submittedName>
        <fullName evidence="2">Uncharacterized protein</fullName>
    </submittedName>
</protein>
<keyword evidence="3" id="KW-1185">Reference proteome</keyword>
<comment type="caution">
    <text evidence="2">The sequence shown here is derived from an EMBL/GenBank/DDBJ whole genome shotgun (WGS) entry which is preliminary data.</text>
</comment>
<dbReference type="Proteomes" id="UP000237105">
    <property type="component" value="Unassembled WGS sequence"/>
</dbReference>
<accession>A0A2P5B0R4</accession>
<dbReference type="EMBL" id="JXTB01000394">
    <property type="protein sequence ID" value="PON42346.1"/>
    <property type="molecule type" value="Genomic_DNA"/>
</dbReference>
<sequence>IREHAGVDGRRGAVHADVVIAADSTDPEERIRHVVSAGFGSLPLTSLQKISAEPIQLSLVTLRDTAPHEGVANIIVVEVVPGQRRGSGDSEVDAAGVAGRDGR</sequence>
<name>A0A2P5B0R4_PARAD</name>
<dbReference type="OrthoDB" id="10395438at2759"/>
<proteinExistence type="predicted"/>
<dbReference type="AlphaFoldDB" id="A0A2P5B0R4"/>
<evidence type="ECO:0000256" key="1">
    <source>
        <dbReference type="SAM" id="MobiDB-lite"/>
    </source>
</evidence>
<feature type="non-terminal residue" evidence="2">
    <location>
        <position position="1"/>
    </location>
</feature>
<feature type="region of interest" description="Disordered" evidence="1">
    <location>
        <begin position="83"/>
        <end position="103"/>
    </location>
</feature>
<evidence type="ECO:0000313" key="2">
    <source>
        <dbReference type="EMBL" id="PON42346.1"/>
    </source>
</evidence>
<reference evidence="3" key="1">
    <citation type="submission" date="2016-06" db="EMBL/GenBank/DDBJ databases">
        <title>Parallel loss of symbiosis genes in relatives of nitrogen-fixing non-legume Parasponia.</title>
        <authorList>
            <person name="Van Velzen R."/>
            <person name="Holmer R."/>
            <person name="Bu F."/>
            <person name="Rutten L."/>
            <person name="Van Zeijl A."/>
            <person name="Liu W."/>
            <person name="Santuari L."/>
            <person name="Cao Q."/>
            <person name="Sharma T."/>
            <person name="Shen D."/>
            <person name="Roswanjaya Y."/>
            <person name="Wardhani T."/>
            <person name="Kalhor M.S."/>
            <person name="Jansen J."/>
            <person name="Van den Hoogen J."/>
            <person name="Gungor B."/>
            <person name="Hartog M."/>
            <person name="Hontelez J."/>
            <person name="Verver J."/>
            <person name="Yang W.-C."/>
            <person name="Schijlen E."/>
            <person name="Repin R."/>
            <person name="Schilthuizen M."/>
            <person name="Schranz E."/>
            <person name="Heidstra R."/>
            <person name="Miyata K."/>
            <person name="Fedorova E."/>
            <person name="Kohlen W."/>
            <person name="Bisseling T."/>
            <person name="Smit S."/>
            <person name="Geurts R."/>
        </authorList>
    </citation>
    <scope>NUCLEOTIDE SEQUENCE [LARGE SCALE GENOMIC DNA]</scope>
    <source>
        <strain evidence="3">cv. WU1-14</strain>
    </source>
</reference>
<evidence type="ECO:0000313" key="3">
    <source>
        <dbReference type="Proteomes" id="UP000237105"/>
    </source>
</evidence>
<organism evidence="2 3">
    <name type="scientific">Parasponia andersonii</name>
    <name type="common">Sponia andersonii</name>
    <dbReference type="NCBI Taxonomy" id="3476"/>
    <lineage>
        <taxon>Eukaryota</taxon>
        <taxon>Viridiplantae</taxon>
        <taxon>Streptophyta</taxon>
        <taxon>Embryophyta</taxon>
        <taxon>Tracheophyta</taxon>
        <taxon>Spermatophyta</taxon>
        <taxon>Magnoliopsida</taxon>
        <taxon>eudicotyledons</taxon>
        <taxon>Gunneridae</taxon>
        <taxon>Pentapetalae</taxon>
        <taxon>rosids</taxon>
        <taxon>fabids</taxon>
        <taxon>Rosales</taxon>
        <taxon>Cannabaceae</taxon>
        <taxon>Parasponia</taxon>
    </lineage>
</organism>